<dbReference type="VEuPathDB" id="FungiDB:PADG_02289"/>
<dbReference type="InParanoid" id="C1G2C3"/>
<evidence type="ECO:0000256" key="1">
    <source>
        <dbReference type="SAM" id="MobiDB-lite"/>
    </source>
</evidence>
<feature type="region of interest" description="Disordered" evidence="1">
    <location>
        <begin position="1"/>
        <end position="26"/>
    </location>
</feature>
<dbReference type="Proteomes" id="UP000001628">
    <property type="component" value="Unassembled WGS sequence"/>
</dbReference>
<dbReference type="KEGG" id="pbn:PADG_02289"/>
<dbReference type="GeneID" id="22581795"/>
<protein>
    <submittedName>
        <fullName evidence="2">Uncharacterized protein</fullName>
    </submittedName>
</protein>
<proteinExistence type="predicted"/>
<dbReference type="EMBL" id="KN275958">
    <property type="protein sequence ID" value="EEH46139.2"/>
    <property type="molecule type" value="Genomic_DNA"/>
</dbReference>
<reference evidence="2 3" key="1">
    <citation type="journal article" date="2011" name="PLoS Genet.">
        <title>Comparative genomic analysis of human fungal pathogens causing paracoccidioidomycosis.</title>
        <authorList>
            <person name="Desjardins C.A."/>
            <person name="Champion M.D."/>
            <person name="Holder J.W."/>
            <person name="Muszewska A."/>
            <person name="Goldberg J."/>
            <person name="Bailao A.M."/>
            <person name="Brigido M.M."/>
            <person name="Ferreira M.E."/>
            <person name="Garcia A.M."/>
            <person name="Grynberg M."/>
            <person name="Gujja S."/>
            <person name="Heiman D.I."/>
            <person name="Henn M.R."/>
            <person name="Kodira C.D."/>
            <person name="Leon-Narvaez H."/>
            <person name="Longo L.V."/>
            <person name="Ma L.J."/>
            <person name="Malavazi I."/>
            <person name="Matsuo A.L."/>
            <person name="Morais F.V."/>
            <person name="Pereira M."/>
            <person name="Rodriguez-Brito S."/>
            <person name="Sakthikumar S."/>
            <person name="Salem-Izacc S.M."/>
            <person name="Sykes S.M."/>
            <person name="Teixeira M.M."/>
            <person name="Vallejo M.C."/>
            <person name="Walter M.E."/>
            <person name="Yandava C."/>
            <person name="Young S."/>
            <person name="Zeng Q."/>
            <person name="Zucker J."/>
            <person name="Felipe M.S."/>
            <person name="Goldman G.H."/>
            <person name="Haas B.J."/>
            <person name="McEwen J.G."/>
            <person name="Nino-Vega G."/>
            <person name="Puccia R."/>
            <person name="San-Blas G."/>
            <person name="Soares C.M."/>
            <person name="Birren B.W."/>
            <person name="Cuomo C.A."/>
        </authorList>
    </citation>
    <scope>NUCLEOTIDE SEQUENCE [LARGE SCALE GENOMIC DNA]</scope>
    <source>
        <strain evidence="2 3">Pb18</strain>
    </source>
</reference>
<evidence type="ECO:0000313" key="3">
    <source>
        <dbReference type="Proteomes" id="UP000001628"/>
    </source>
</evidence>
<sequence>MQCLAHLSKGPARPSPHHSLTLEQPLTFPPPQLSGLSLTTTVLALTLHLHLAHRHNQHILLREQIDAIDAIALPTTTAKITRNGQRYTSTHGQCAGGKDGNVDAVTAVLARRGYFPREGGGLMDLVRERWNEGVERAVRRVREGAGETVEALGRGRGWEREERGSD</sequence>
<keyword evidence="3" id="KW-1185">Reference proteome</keyword>
<organism evidence="2 3">
    <name type="scientific">Paracoccidioides brasiliensis (strain Pb18)</name>
    <dbReference type="NCBI Taxonomy" id="502780"/>
    <lineage>
        <taxon>Eukaryota</taxon>
        <taxon>Fungi</taxon>
        <taxon>Dikarya</taxon>
        <taxon>Ascomycota</taxon>
        <taxon>Pezizomycotina</taxon>
        <taxon>Eurotiomycetes</taxon>
        <taxon>Eurotiomycetidae</taxon>
        <taxon>Onygenales</taxon>
        <taxon>Ajellomycetaceae</taxon>
        <taxon>Paracoccidioides</taxon>
    </lineage>
</organism>
<dbReference type="AlphaFoldDB" id="C1G2C3"/>
<evidence type="ECO:0000313" key="2">
    <source>
        <dbReference type="EMBL" id="EEH46139.2"/>
    </source>
</evidence>
<accession>C1G2C3</accession>
<dbReference type="eggNOG" id="ENOG502SC1K">
    <property type="taxonomic scope" value="Eukaryota"/>
</dbReference>
<name>C1G2C3_PARBD</name>
<dbReference type="RefSeq" id="XP_010757304.1">
    <property type="nucleotide sequence ID" value="XM_010759002.1"/>
</dbReference>
<dbReference type="HOGENOM" id="CLU_1603264_0_0_1"/>
<dbReference type="OrthoDB" id="4037694at2759"/>
<gene>
    <name evidence="2" type="ORF">PADG_02289</name>
</gene>